<dbReference type="PANTHER" id="PTHR22601">
    <property type="entry name" value="ISP4 LIKE PROTEIN"/>
    <property type="match status" value="1"/>
</dbReference>
<evidence type="ECO:0000256" key="10">
    <source>
        <dbReference type="SAM" id="Phobius"/>
    </source>
</evidence>
<proteinExistence type="inferred from homology"/>
<feature type="transmembrane region" description="Helical" evidence="10">
    <location>
        <begin position="661"/>
        <end position="684"/>
    </location>
</feature>
<name>A0A1V6N5F5_PENPO</name>
<dbReference type="AlphaFoldDB" id="A0A1V6N5F5"/>
<feature type="transmembrane region" description="Helical" evidence="10">
    <location>
        <begin position="404"/>
        <end position="422"/>
    </location>
</feature>
<evidence type="ECO:0000313" key="11">
    <source>
        <dbReference type="EMBL" id="OQD59958.1"/>
    </source>
</evidence>
<dbReference type="NCBIfam" id="TIGR00727">
    <property type="entry name" value="ISP4_OPT"/>
    <property type="match status" value="1"/>
</dbReference>
<evidence type="ECO:0000313" key="12">
    <source>
        <dbReference type="Proteomes" id="UP000191408"/>
    </source>
</evidence>
<feature type="transmembrane region" description="Helical" evidence="10">
    <location>
        <begin position="150"/>
        <end position="169"/>
    </location>
</feature>
<feature type="transmembrane region" description="Helical" evidence="10">
    <location>
        <begin position="257"/>
        <end position="280"/>
    </location>
</feature>
<evidence type="ECO:0000256" key="1">
    <source>
        <dbReference type="ARBA" id="ARBA00004141"/>
    </source>
</evidence>
<dbReference type="Pfam" id="PF03169">
    <property type="entry name" value="OPT"/>
    <property type="match status" value="1"/>
</dbReference>
<protein>
    <recommendedName>
        <fullName evidence="13">OPT family small oligopeptide transporter</fullName>
    </recommendedName>
</protein>
<comment type="similarity">
    <text evidence="2">Belongs to the oligopeptide OPT transporter family.</text>
</comment>
<dbReference type="InterPro" id="IPR004813">
    <property type="entry name" value="OPT"/>
</dbReference>
<gene>
    <name evidence="11" type="ORF">PENPOL_c036G07692</name>
</gene>
<evidence type="ECO:0000256" key="9">
    <source>
        <dbReference type="SAM" id="MobiDB-lite"/>
    </source>
</evidence>
<feature type="transmembrane region" description="Helical" evidence="10">
    <location>
        <begin position="181"/>
        <end position="200"/>
    </location>
</feature>
<feature type="transmembrane region" description="Helical" evidence="10">
    <location>
        <begin position="632"/>
        <end position="649"/>
    </location>
</feature>
<dbReference type="OrthoDB" id="9986677at2759"/>
<keyword evidence="3" id="KW-0813">Transport</keyword>
<reference evidence="12" key="1">
    <citation type="journal article" date="2017" name="Nat. Microbiol.">
        <title>Global analysis of biosynthetic gene clusters reveals vast potential of secondary metabolite production in Penicillium species.</title>
        <authorList>
            <person name="Nielsen J.C."/>
            <person name="Grijseels S."/>
            <person name="Prigent S."/>
            <person name="Ji B."/>
            <person name="Dainat J."/>
            <person name="Nielsen K.F."/>
            <person name="Frisvad J.C."/>
            <person name="Workman M."/>
            <person name="Nielsen J."/>
        </authorList>
    </citation>
    <scope>NUCLEOTIDE SEQUENCE [LARGE SCALE GENOMIC DNA]</scope>
    <source>
        <strain evidence="12">IBT 4502</strain>
    </source>
</reference>
<dbReference type="NCBIfam" id="TIGR00728">
    <property type="entry name" value="OPT_sfam"/>
    <property type="match status" value="1"/>
</dbReference>
<feature type="transmembrane region" description="Helical" evidence="10">
    <location>
        <begin position="504"/>
        <end position="527"/>
    </location>
</feature>
<feature type="transmembrane region" description="Helical" evidence="10">
    <location>
        <begin position="76"/>
        <end position="98"/>
    </location>
</feature>
<evidence type="ECO:0000256" key="2">
    <source>
        <dbReference type="ARBA" id="ARBA00008807"/>
    </source>
</evidence>
<accession>A0A1V6N5F5</accession>
<keyword evidence="4 10" id="KW-0812">Transmembrane</keyword>
<evidence type="ECO:0000256" key="7">
    <source>
        <dbReference type="ARBA" id="ARBA00022989"/>
    </source>
</evidence>
<keyword evidence="6" id="KW-0653">Protein transport</keyword>
<keyword evidence="8 10" id="KW-0472">Membrane</keyword>
<sequence>MEHKTIQPTSQVVTPNDDNLFEEELSAAHIESEDEIPDQGALTLRMWTIGVIFSIIGCGLNTIFEMRSPSISIAKSTAQLLAFPEHTLIFIMANISFYTRMTVDLLVEQKKFFGKETGWGFEILMILSLYLIGFAFSGFTQSILIKPRDIIWPGLLSTTALMGVLHRYGGLEHSSSSSPKISGFGFFAIMFTISFCWYWLPDFLFPALSYFNFPCWIDPSNRVINQVFGVSSGMGLLPLTFDWSQVAYVTSPLLVPFWAIANVAGSLVFWVYIVATACYYMNVWNTGYLPFQSSSIYDNTGKVYNVSRILTEGTAFQIDVSKIIREQQLMLIPLLQVFMPITYALNSFALAIATLASLIVWVSLEHGDVLLAAMKRPWGVIRASYKQEEKVVYRKSKDREEVPMWWYVLCLSLGLFFAIFSIEHWDLDLRWYGVIFSFLISGVFYYPVTLIYATANLKVGIEIFCRIVGGFLWEGKPLANNWFVGLGYTTILNGLSFSQDLKLCLYYFIPAKAVFLTQCVGIAIGTIGQVSVMNWALGHIEGICTTNAINGFTCPFARTDFNSSIIWGAIGPRRFFSVGSGYRTLFYLLVLGGTLPVVAFLLKRRFPKSMWRYVNVPLFLGGLNYIPPATGMNYGSWAIVGFLFGYFIRRNYYAWWRSYNYVLGSALDSSVSLAGLVIFFTVFYTGASKNFSWWGTEVYKGAQTYHSSMVKHFKANQPSTELQHGPKRDSSSQHATHSSRKRGRPEEQPRGQ</sequence>
<dbReference type="GO" id="GO:0015031">
    <property type="term" value="P:protein transport"/>
    <property type="evidence" value="ECO:0007669"/>
    <property type="project" value="UniProtKB-KW"/>
</dbReference>
<keyword evidence="12" id="KW-1185">Reference proteome</keyword>
<dbReference type="EMBL" id="MDYM01000036">
    <property type="protein sequence ID" value="OQD59958.1"/>
    <property type="molecule type" value="Genomic_DNA"/>
</dbReference>
<keyword evidence="5" id="KW-0571">Peptide transport</keyword>
<organism evidence="11 12">
    <name type="scientific">Penicillium polonicum</name>
    <dbReference type="NCBI Taxonomy" id="60169"/>
    <lineage>
        <taxon>Eukaryota</taxon>
        <taxon>Fungi</taxon>
        <taxon>Dikarya</taxon>
        <taxon>Ascomycota</taxon>
        <taxon>Pezizomycotina</taxon>
        <taxon>Eurotiomycetes</taxon>
        <taxon>Eurotiomycetidae</taxon>
        <taxon>Eurotiales</taxon>
        <taxon>Aspergillaceae</taxon>
        <taxon>Penicillium</taxon>
    </lineage>
</organism>
<feature type="transmembrane region" description="Helical" evidence="10">
    <location>
        <begin position="429"/>
        <end position="448"/>
    </location>
</feature>
<evidence type="ECO:0008006" key="13">
    <source>
        <dbReference type="Google" id="ProtNLM"/>
    </source>
</evidence>
<feature type="transmembrane region" description="Helical" evidence="10">
    <location>
        <begin position="609"/>
        <end position="626"/>
    </location>
</feature>
<dbReference type="Proteomes" id="UP000191408">
    <property type="component" value="Unassembled WGS sequence"/>
</dbReference>
<comment type="caution">
    <text evidence="11">The sequence shown here is derived from an EMBL/GenBank/DDBJ whole genome shotgun (WGS) entry which is preliminary data.</text>
</comment>
<feature type="transmembrane region" description="Helical" evidence="10">
    <location>
        <begin position="119"/>
        <end position="144"/>
    </location>
</feature>
<comment type="subcellular location">
    <subcellularLocation>
        <location evidence="1">Membrane</location>
        <topology evidence="1">Multi-pass membrane protein</topology>
    </subcellularLocation>
</comment>
<evidence type="ECO:0000256" key="4">
    <source>
        <dbReference type="ARBA" id="ARBA00022692"/>
    </source>
</evidence>
<feature type="transmembrane region" description="Helical" evidence="10">
    <location>
        <begin position="46"/>
        <end position="64"/>
    </location>
</feature>
<keyword evidence="7 10" id="KW-1133">Transmembrane helix</keyword>
<evidence type="ECO:0000256" key="3">
    <source>
        <dbReference type="ARBA" id="ARBA00022448"/>
    </source>
</evidence>
<feature type="transmembrane region" description="Helical" evidence="10">
    <location>
        <begin position="331"/>
        <end position="364"/>
    </location>
</feature>
<feature type="transmembrane region" description="Helical" evidence="10">
    <location>
        <begin position="479"/>
        <end position="497"/>
    </location>
</feature>
<dbReference type="GO" id="GO:0035673">
    <property type="term" value="F:oligopeptide transmembrane transporter activity"/>
    <property type="evidence" value="ECO:0007669"/>
    <property type="project" value="InterPro"/>
</dbReference>
<evidence type="ECO:0000256" key="5">
    <source>
        <dbReference type="ARBA" id="ARBA00022856"/>
    </source>
</evidence>
<evidence type="ECO:0000256" key="8">
    <source>
        <dbReference type="ARBA" id="ARBA00023136"/>
    </source>
</evidence>
<dbReference type="GO" id="GO:0016020">
    <property type="term" value="C:membrane"/>
    <property type="evidence" value="ECO:0007669"/>
    <property type="project" value="UniProtKB-SubCell"/>
</dbReference>
<feature type="region of interest" description="Disordered" evidence="9">
    <location>
        <begin position="717"/>
        <end position="752"/>
    </location>
</feature>
<feature type="transmembrane region" description="Helical" evidence="10">
    <location>
        <begin position="584"/>
        <end position="602"/>
    </location>
</feature>
<evidence type="ECO:0000256" key="6">
    <source>
        <dbReference type="ARBA" id="ARBA00022927"/>
    </source>
</evidence>
<dbReference type="InterPro" id="IPR004648">
    <property type="entry name" value="Oligpept_transpt"/>
</dbReference>